<keyword evidence="1" id="KW-0677">Repeat</keyword>
<comment type="caution">
    <text evidence="2">The sequence shown here is derived from an EMBL/GenBank/DDBJ whole genome shotgun (WGS) entry which is preliminary data.</text>
</comment>
<accession>A0A8S1Q094</accession>
<evidence type="ECO:0008006" key="4">
    <source>
        <dbReference type="Google" id="ProtNLM"/>
    </source>
</evidence>
<dbReference type="InterPro" id="IPR003409">
    <property type="entry name" value="MORN"/>
</dbReference>
<dbReference type="AlphaFoldDB" id="A0A8S1Q094"/>
<proteinExistence type="predicted"/>
<evidence type="ECO:0000256" key="1">
    <source>
        <dbReference type="ARBA" id="ARBA00022737"/>
    </source>
</evidence>
<protein>
    <recommendedName>
        <fullName evidence="4">MORN repeat protein</fullName>
    </recommendedName>
</protein>
<name>A0A8S1Q094_9CILI</name>
<dbReference type="OrthoDB" id="48314at2759"/>
<dbReference type="EMBL" id="CAJJDN010000093">
    <property type="protein sequence ID" value="CAD8109127.1"/>
    <property type="molecule type" value="Genomic_DNA"/>
</dbReference>
<evidence type="ECO:0000313" key="3">
    <source>
        <dbReference type="Proteomes" id="UP000692954"/>
    </source>
</evidence>
<organism evidence="2 3">
    <name type="scientific">Paramecium sonneborni</name>
    <dbReference type="NCBI Taxonomy" id="65129"/>
    <lineage>
        <taxon>Eukaryota</taxon>
        <taxon>Sar</taxon>
        <taxon>Alveolata</taxon>
        <taxon>Ciliophora</taxon>
        <taxon>Intramacronucleata</taxon>
        <taxon>Oligohymenophorea</taxon>
        <taxon>Peniculida</taxon>
        <taxon>Parameciidae</taxon>
        <taxon>Paramecium</taxon>
    </lineage>
</organism>
<sequence length="69" mass="8037">MVIRIERGNLNGLMELNMMDWKKDDKRIGKGSMKSADGNVYEAEWKDSNRHGKGIYKWGCENVSKEIFK</sequence>
<keyword evidence="3" id="KW-1185">Reference proteome</keyword>
<gene>
    <name evidence="2" type="ORF">PSON_ATCC_30995.1.T0930011</name>
</gene>
<dbReference type="Proteomes" id="UP000692954">
    <property type="component" value="Unassembled WGS sequence"/>
</dbReference>
<evidence type="ECO:0000313" key="2">
    <source>
        <dbReference type="EMBL" id="CAD8109127.1"/>
    </source>
</evidence>
<dbReference type="Pfam" id="PF02493">
    <property type="entry name" value="MORN"/>
    <property type="match status" value="2"/>
</dbReference>
<reference evidence="2" key="1">
    <citation type="submission" date="2021-01" db="EMBL/GenBank/DDBJ databases">
        <authorList>
            <consortium name="Genoscope - CEA"/>
            <person name="William W."/>
        </authorList>
    </citation>
    <scope>NUCLEOTIDE SEQUENCE</scope>
</reference>